<dbReference type="InterPro" id="IPR044273">
    <property type="entry name" value="PIF3-like"/>
</dbReference>
<organism evidence="6 7">
    <name type="scientific">Linum tenue</name>
    <dbReference type="NCBI Taxonomy" id="586396"/>
    <lineage>
        <taxon>Eukaryota</taxon>
        <taxon>Viridiplantae</taxon>
        <taxon>Streptophyta</taxon>
        <taxon>Embryophyta</taxon>
        <taxon>Tracheophyta</taxon>
        <taxon>Spermatophyta</taxon>
        <taxon>Magnoliopsida</taxon>
        <taxon>eudicotyledons</taxon>
        <taxon>Gunneridae</taxon>
        <taxon>Pentapetalae</taxon>
        <taxon>rosids</taxon>
        <taxon>fabids</taxon>
        <taxon>Malpighiales</taxon>
        <taxon>Linaceae</taxon>
        <taxon>Linum</taxon>
    </lineage>
</organism>
<feature type="region of interest" description="Disordered" evidence="5">
    <location>
        <begin position="37"/>
        <end position="66"/>
    </location>
</feature>
<dbReference type="InterPro" id="IPR036638">
    <property type="entry name" value="HLH_DNA-bd_sf"/>
</dbReference>
<feature type="compositionally biased region" description="Basic and acidic residues" evidence="5">
    <location>
        <begin position="182"/>
        <end position="211"/>
    </location>
</feature>
<dbReference type="Gene3D" id="4.10.280.10">
    <property type="entry name" value="Helix-loop-helix DNA-binding domain"/>
    <property type="match status" value="1"/>
</dbReference>
<dbReference type="PANTHER" id="PTHR46807">
    <property type="entry name" value="TRANSCRIPTION FACTOR PIF3"/>
    <property type="match status" value="1"/>
</dbReference>
<dbReference type="AlphaFoldDB" id="A0AAV0IB00"/>
<proteinExistence type="predicted"/>
<feature type="compositionally biased region" description="Basic and acidic residues" evidence="5">
    <location>
        <begin position="224"/>
        <end position="234"/>
    </location>
</feature>
<evidence type="ECO:0000256" key="1">
    <source>
        <dbReference type="ARBA" id="ARBA00004123"/>
    </source>
</evidence>
<evidence type="ECO:0000313" key="6">
    <source>
        <dbReference type="EMBL" id="CAI0393908.1"/>
    </source>
</evidence>
<dbReference type="GO" id="GO:0003700">
    <property type="term" value="F:DNA-binding transcription factor activity"/>
    <property type="evidence" value="ECO:0007669"/>
    <property type="project" value="InterPro"/>
</dbReference>
<accession>A0AAV0IB00</accession>
<dbReference type="GO" id="GO:0007165">
    <property type="term" value="P:signal transduction"/>
    <property type="evidence" value="ECO:0007669"/>
    <property type="project" value="UniProtKB-ARBA"/>
</dbReference>
<gene>
    <name evidence="6" type="ORF">LITE_LOCUS8131</name>
</gene>
<comment type="subcellular location">
    <subcellularLocation>
        <location evidence="1">Nucleus</location>
    </subcellularLocation>
</comment>
<feature type="compositionally biased region" description="Low complexity" evidence="5">
    <location>
        <begin position="384"/>
        <end position="395"/>
    </location>
</feature>
<name>A0AAV0IB00_9ROSI</name>
<protein>
    <submittedName>
        <fullName evidence="6">Uncharacterized protein</fullName>
    </submittedName>
</protein>
<keyword evidence="3" id="KW-0804">Transcription</keyword>
<comment type="caution">
    <text evidence="6">The sequence shown here is derived from an EMBL/GenBank/DDBJ whole genome shotgun (WGS) entry which is preliminary data.</text>
</comment>
<keyword evidence="7" id="KW-1185">Reference proteome</keyword>
<feature type="compositionally biased region" description="Low complexity" evidence="5">
    <location>
        <begin position="162"/>
        <end position="177"/>
    </location>
</feature>
<evidence type="ECO:0000256" key="5">
    <source>
        <dbReference type="SAM" id="MobiDB-lite"/>
    </source>
</evidence>
<evidence type="ECO:0000256" key="4">
    <source>
        <dbReference type="ARBA" id="ARBA00023242"/>
    </source>
</evidence>
<keyword evidence="4" id="KW-0539">Nucleus</keyword>
<feature type="compositionally biased region" description="Pro residues" evidence="5">
    <location>
        <begin position="42"/>
        <end position="55"/>
    </location>
</feature>
<evidence type="ECO:0000313" key="7">
    <source>
        <dbReference type="Proteomes" id="UP001154282"/>
    </source>
</evidence>
<dbReference type="PANTHER" id="PTHR46807:SF8">
    <property type="entry name" value="TRANSCRIPTION FACTOR PIF1-LIKE ISOFORM X2"/>
    <property type="match status" value="1"/>
</dbReference>
<dbReference type="EMBL" id="CAMGYJ010000003">
    <property type="protein sequence ID" value="CAI0393908.1"/>
    <property type="molecule type" value="Genomic_DNA"/>
</dbReference>
<dbReference type="SUPFAM" id="SSF47459">
    <property type="entry name" value="HLH, helix-loop-helix DNA-binding domain"/>
    <property type="match status" value="1"/>
</dbReference>
<feature type="region of interest" description="Disordered" evidence="5">
    <location>
        <begin position="382"/>
        <end position="404"/>
    </location>
</feature>
<evidence type="ECO:0000256" key="2">
    <source>
        <dbReference type="ARBA" id="ARBA00023015"/>
    </source>
</evidence>
<dbReference type="GO" id="GO:0005634">
    <property type="term" value="C:nucleus"/>
    <property type="evidence" value="ECO:0007669"/>
    <property type="project" value="UniProtKB-SubCell"/>
</dbReference>
<feature type="region of interest" description="Disordered" evidence="5">
    <location>
        <begin position="161"/>
        <end position="234"/>
    </location>
</feature>
<dbReference type="Proteomes" id="UP001154282">
    <property type="component" value="Unassembled WGS sequence"/>
</dbReference>
<keyword evidence="2" id="KW-0805">Transcription regulation</keyword>
<dbReference type="GO" id="GO:0046983">
    <property type="term" value="F:protein dimerization activity"/>
    <property type="evidence" value="ECO:0007669"/>
    <property type="project" value="InterPro"/>
</dbReference>
<evidence type="ECO:0000256" key="3">
    <source>
        <dbReference type="ARBA" id="ARBA00023163"/>
    </source>
</evidence>
<sequence>MTILLCLLPTCLCKRTRWPPGFITPSTNPILIRTSAPISSIQPPPASPPPSPPPQQNQHLAAVARPPIPPPRKPDVVQNFAHFSRGNMAESGPSNSKTVVRESTVVDSSDTPALRLNSRVSEAFVAASISDNLGGTLSVSAAGVSGGAGHETTKDVMTCEMTVTSSPGGSSSSAVPATQSQRTEDRKRKGREEEGEYHSEDAEFESVEVKKQARGSTSSNKRSRAAEVHNLSERSDKASMLDEAIEYLKSLQLQVQMMSMGCSMVPMMFPGVQQYMPPMGMGMGMGMEMGMNRPMMPFPNVLAGGSLQSAAAHLGQRFPVPAFQMPPVLHPDASRIQVANQSDAMLCTLGASTLGQQRPPNFPDPYQQFLGLHQMQYSQNQLIPQPSTSKPSSSPGGEHGDGHQSGTFFHLVSLQFTVIVWITTT</sequence>
<reference evidence="6" key="1">
    <citation type="submission" date="2022-08" db="EMBL/GenBank/DDBJ databases">
        <authorList>
            <person name="Gutierrez-Valencia J."/>
        </authorList>
    </citation>
    <scope>NUCLEOTIDE SEQUENCE</scope>
</reference>